<feature type="compositionally biased region" description="Low complexity" evidence="9">
    <location>
        <begin position="325"/>
        <end position="334"/>
    </location>
</feature>
<gene>
    <name evidence="11" type="ORF">PPERSA_01064</name>
</gene>
<evidence type="ECO:0000256" key="7">
    <source>
        <dbReference type="ARBA" id="ARBA00023212"/>
    </source>
</evidence>
<dbReference type="InterPro" id="IPR036872">
    <property type="entry name" value="CH_dom_sf"/>
</dbReference>
<organism evidence="11 12">
    <name type="scientific">Pseudocohnilembus persalinus</name>
    <name type="common">Ciliate</name>
    <dbReference type="NCBI Taxonomy" id="266149"/>
    <lineage>
        <taxon>Eukaryota</taxon>
        <taxon>Sar</taxon>
        <taxon>Alveolata</taxon>
        <taxon>Ciliophora</taxon>
        <taxon>Intramacronucleata</taxon>
        <taxon>Oligohymenophorea</taxon>
        <taxon>Scuticociliatia</taxon>
        <taxon>Philasterida</taxon>
        <taxon>Pseudocohnilembidae</taxon>
        <taxon>Pseudocohnilembus</taxon>
    </lineage>
</organism>
<evidence type="ECO:0000256" key="9">
    <source>
        <dbReference type="SAM" id="MobiDB-lite"/>
    </source>
</evidence>
<evidence type="ECO:0000256" key="3">
    <source>
        <dbReference type="ARBA" id="ARBA00022490"/>
    </source>
</evidence>
<feature type="domain" description="Calponin-homology (CH)" evidence="10">
    <location>
        <begin position="14"/>
        <end position="116"/>
    </location>
</feature>
<keyword evidence="12" id="KW-1185">Reference proteome</keyword>
<dbReference type="SUPFAM" id="SSF47576">
    <property type="entry name" value="Calponin-homology domain, CH-domain"/>
    <property type="match status" value="1"/>
</dbReference>
<keyword evidence="4" id="KW-0132">Cell division</keyword>
<reference evidence="11 12" key="1">
    <citation type="journal article" date="2015" name="Sci. Rep.">
        <title>Genome of the facultative scuticociliatosis pathogen Pseudocohnilembus persalinus provides insight into its virulence through horizontal gene transfer.</title>
        <authorList>
            <person name="Xiong J."/>
            <person name="Wang G."/>
            <person name="Cheng J."/>
            <person name="Tian M."/>
            <person name="Pan X."/>
            <person name="Warren A."/>
            <person name="Jiang C."/>
            <person name="Yuan D."/>
            <person name="Miao W."/>
        </authorList>
    </citation>
    <scope>NUCLEOTIDE SEQUENCE [LARGE SCALE GENOMIC DNA]</scope>
    <source>
        <strain evidence="11">36N120E</strain>
    </source>
</reference>
<proteinExistence type="inferred from homology"/>
<evidence type="ECO:0000256" key="8">
    <source>
        <dbReference type="ARBA" id="ARBA00023306"/>
    </source>
</evidence>
<dbReference type="InParanoid" id="A0A0V0QUN3"/>
<dbReference type="OrthoDB" id="2119228at2759"/>
<protein>
    <submittedName>
        <fullName evidence="11">Calponin homology domain</fullName>
    </submittedName>
</protein>
<comment type="subcellular location">
    <subcellularLocation>
        <location evidence="1">Cytoplasm</location>
        <location evidence="1">Cytoskeleton</location>
    </subcellularLocation>
</comment>
<keyword evidence="3" id="KW-0963">Cytoplasm</keyword>
<comment type="caution">
    <text evidence="11">The sequence shown here is derived from an EMBL/GenBank/DDBJ whole genome shotgun (WGS) entry which is preliminary data.</text>
</comment>
<dbReference type="InterPro" id="IPR027328">
    <property type="entry name" value="MAPRE"/>
</dbReference>
<dbReference type="GO" id="GO:0008017">
    <property type="term" value="F:microtubule binding"/>
    <property type="evidence" value="ECO:0007669"/>
    <property type="project" value="InterPro"/>
</dbReference>
<comment type="similarity">
    <text evidence="2">Belongs to the MAPRE family.</text>
</comment>
<accession>A0A0V0QUN3</accession>
<dbReference type="Pfam" id="PF00307">
    <property type="entry name" value="CH"/>
    <property type="match status" value="1"/>
</dbReference>
<keyword evidence="5" id="KW-0493">Microtubule</keyword>
<evidence type="ECO:0000256" key="2">
    <source>
        <dbReference type="ARBA" id="ARBA00010729"/>
    </source>
</evidence>
<dbReference type="EMBL" id="LDAU01000102">
    <property type="protein sequence ID" value="KRX05986.1"/>
    <property type="molecule type" value="Genomic_DNA"/>
</dbReference>
<keyword evidence="7" id="KW-0206">Cytoskeleton</keyword>
<evidence type="ECO:0000259" key="10">
    <source>
        <dbReference type="PROSITE" id="PS50021"/>
    </source>
</evidence>
<keyword evidence="8" id="KW-0131">Cell cycle</keyword>
<evidence type="ECO:0000256" key="5">
    <source>
        <dbReference type="ARBA" id="ARBA00022701"/>
    </source>
</evidence>
<dbReference type="Proteomes" id="UP000054937">
    <property type="component" value="Unassembled WGS sequence"/>
</dbReference>
<dbReference type="PROSITE" id="PS50021">
    <property type="entry name" value="CH"/>
    <property type="match status" value="1"/>
</dbReference>
<dbReference type="Gene3D" id="1.10.418.10">
    <property type="entry name" value="Calponin-like domain"/>
    <property type="match status" value="1"/>
</dbReference>
<feature type="region of interest" description="Disordered" evidence="9">
    <location>
        <begin position="320"/>
        <end position="355"/>
    </location>
</feature>
<evidence type="ECO:0000256" key="4">
    <source>
        <dbReference type="ARBA" id="ARBA00022618"/>
    </source>
</evidence>
<dbReference type="PANTHER" id="PTHR10623">
    <property type="entry name" value="MICROTUBULE-ASSOCIATED PROTEIN RP/EB FAMILY MEMBER"/>
    <property type="match status" value="1"/>
</dbReference>
<sequence>MISQSFGIMDIGNFASKKDLLAWVQDKLKLNVQKIEEFGKGHIFCQIFDMTFPGTIPMGKVNWKPTTEYEYLLNFKILTTTMHKQKVIRFIDVNKLVKCRQQDNLELLQWLKRLYDVNMGNKEEKQPYYAIQRRGKSTPYDFDQEFSNEFDSLEKLKNSKKKEVVLKSVLSKKNDATPNSKMVGQQMQQNMNTEQKCMQVENEYGNVIQNVLSVIKSKEYDNDEKLKNLKTLLDIKEELNSQEQQQIQRVLDLHSANKQQNVESEKSQNSIKFQPEAADENQNPNILQQKNNNFQDSKIKTNFFQKSEIKQQQLQEVSFNNDGNQQQQSQQKKSILGENSNIMNQNGENDTLLAQ</sequence>
<dbReference type="InterPro" id="IPR001715">
    <property type="entry name" value="CH_dom"/>
</dbReference>
<dbReference type="GO" id="GO:0051301">
    <property type="term" value="P:cell division"/>
    <property type="evidence" value="ECO:0007669"/>
    <property type="project" value="UniProtKB-KW"/>
</dbReference>
<name>A0A0V0QUN3_PSEPJ</name>
<dbReference type="GO" id="GO:0005874">
    <property type="term" value="C:microtubule"/>
    <property type="evidence" value="ECO:0007669"/>
    <property type="project" value="UniProtKB-KW"/>
</dbReference>
<dbReference type="FunFam" id="1.10.418.10:FF:000028">
    <property type="entry name" value="RP/EB family microtubule-associated protein"/>
    <property type="match status" value="1"/>
</dbReference>
<evidence type="ECO:0000256" key="1">
    <source>
        <dbReference type="ARBA" id="ARBA00004245"/>
    </source>
</evidence>
<dbReference type="AlphaFoldDB" id="A0A0V0QUN3"/>
<evidence type="ECO:0000313" key="12">
    <source>
        <dbReference type="Proteomes" id="UP000054937"/>
    </source>
</evidence>
<evidence type="ECO:0000256" key="6">
    <source>
        <dbReference type="ARBA" id="ARBA00022776"/>
    </source>
</evidence>
<keyword evidence="6" id="KW-0498">Mitosis</keyword>
<feature type="compositionally biased region" description="Polar residues" evidence="9">
    <location>
        <begin position="337"/>
        <end position="355"/>
    </location>
</feature>
<evidence type="ECO:0000313" key="11">
    <source>
        <dbReference type="EMBL" id="KRX05986.1"/>
    </source>
</evidence>